<comment type="caution">
    <text evidence="2">The sequence shown here is derived from an EMBL/GenBank/DDBJ whole genome shotgun (WGS) entry which is preliminary data.</text>
</comment>
<dbReference type="EMBL" id="CACRXK020001773">
    <property type="protein sequence ID" value="CAB3991012.1"/>
    <property type="molecule type" value="Genomic_DNA"/>
</dbReference>
<dbReference type="InterPro" id="IPR036397">
    <property type="entry name" value="RNaseH_sf"/>
</dbReference>
<evidence type="ECO:0000313" key="2">
    <source>
        <dbReference type="EMBL" id="CAB3991012.1"/>
    </source>
</evidence>
<feature type="non-terminal residue" evidence="2">
    <location>
        <position position="591"/>
    </location>
</feature>
<accession>A0A6S7GMF8</accession>
<gene>
    <name evidence="2" type="ORF">PACLA_8A069596</name>
</gene>
<feature type="domain" description="Helix-turn-helix" evidence="1">
    <location>
        <begin position="498"/>
        <end position="555"/>
    </location>
</feature>
<evidence type="ECO:0000259" key="1">
    <source>
        <dbReference type="Pfam" id="PF26215"/>
    </source>
</evidence>
<dbReference type="AlphaFoldDB" id="A0A6S7GMF8"/>
<dbReference type="PANTHER" id="PTHR21301">
    <property type="entry name" value="REVERSE TRANSCRIPTASE"/>
    <property type="match status" value="1"/>
</dbReference>
<sequence>KVQALFHMKRLGLANLNRYSSNTTCIQIKIKFARNAAWTSTVQLHPLLSVHTKIHKTMRPMSAFRRLVLLLDHPRKRIRDTAKYKPFQEKVKTKRPSLKKLAKEILSLSIQSGEHSSVEDARAAMKLSSHATNERTGKNRGYPILAKNEWSSSVQNSLYLKNSALAGAGFMNRIASCLPVQLMICSKQTKWRKGLKNMPGHELRGLKNMPGHDYALIVSNKQSRLQIQLAKSQKSAFHVRSAGTMDTKLRSHTLLRRDFVVSAQRKTMGTKFAPPYKDTEALREKGCAQLMCDAQAPKLYGLPKIHKENTPMRPIVSFCSSPTYELSKYLARILKPLTERSEHRLVNSADFITKIQAETISATHELVSFDVKFLFTSIPLKLAIECMEESLANYDDELPIQKEEIIDLLKLCLESTFFQYNGSFYQQLHGTAMGSPVSVVVAEIKNDFLDHLNQQNPSLQFTMEPEKDGKIAFLDCMITRDGNSLQASIYRKPTSTSRLLDNSSYHPTSHKSATIATLVKRAHAVCSSSETFEDELQHLDKIFTINRYSKPFVNNGKKQENYDSFHSNQFVKASLSKPQIDQRQAEACPLR</sequence>
<dbReference type="InterPro" id="IPR058912">
    <property type="entry name" value="HTH_animal"/>
</dbReference>
<dbReference type="Proteomes" id="UP001152795">
    <property type="component" value="Unassembled WGS sequence"/>
</dbReference>
<evidence type="ECO:0000313" key="3">
    <source>
        <dbReference type="Proteomes" id="UP001152795"/>
    </source>
</evidence>
<name>A0A6S7GMF8_PARCT</name>
<reference evidence="2" key="1">
    <citation type="submission" date="2020-04" db="EMBL/GenBank/DDBJ databases">
        <authorList>
            <person name="Alioto T."/>
            <person name="Alioto T."/>
            <person name="Gomez Garrido J."/>
        </authorList>
    </citation>
    <scope>NUCLEOTIDE SEQUENCE</scope>
    <source>
        <strain evidence="2">A484AB</strain>
    </source>
</reference>
<dbReference type="GO" id="GO:0003676">
    <property type="term" value="F:nucleic acid binding"/>
    <property type="evidence" value="ECO:0007669"/>
    <property type="project" value="InterPro"/>
</dbReference>
<dbReference type="Pfam" id="PF26215">
    <property type="entry name" value="HTH_animal"/>
    <property type="match status" value="1"/>
</dbReference>
<organism evidence="2 3">
    <name type="scientific">Paramuricea clavata</name>
    <name type="common">Red gorgonian</name>
    <name type="synonym">Violescent sea-whip</name>
    <dbReference type="NCBI Taxonomy" id="317549"/>
    <lineage>
        <taxon>Eukaryota</taxon>
        <taxon>Metazoa</taxon>
        <taxon>Cnidaria</taxon>
        <taxon>Anthozoa</taxon>
        <taxon>Octocorallia</taxon>
        <taxon>Malacalcyonacea</taxon>
        <taxon>Plexauridae</taxon>
        <taxon>Paramuricea</taxon>
    </lineage>
</organism>
<dbReference type="OrthoDB" id="8191639at2759"/>
<protein>
    <submittedName>
        <fullName evidence="2">Cationic trypsin-3</fullName>
    </submittedName>
</protein>
<dbReference type="Gene3D" id="3.30.420.10">
    <property type="entry name" value="Ribonuclease H-like superfamily/Ribonuclease H"/>
    <property type="match status" value="1"/>
</dbReference>
<keyword evidence="3" id="KW-1185">Reference proteome</keyword>
<dbReference type="PANTHER" id="PTHR21301:SF10">
    <property type="entry name" value="REVERSE TRANSCRIPTASE DOMAIN-CONTAINING PROTEIN"/>
    <property type="match status" value="1"/>
</dbReference>
<proteinExistence type="predicted"/>